<dbReference type="Proteomes" id="UP001597492">
    <property type="component" value="Unassembled WGS sequence"/>
</dbReference>
<feature type="transmembrane region" description="Helical" evidence="1">
    <location>
        <begin position="186"/>
        <end position="208"/>
    </location>
</feature>
<evidence type="ECO:0000313" key="3">
    <source>
        <dbReference type="Proteomes" id="UP001597492"/>
    </source>
</evidence>
<keyword evidence="1" id="KW-0472">Membrane</keyword>
<protein>
    <submittedName>
        <fullName evidence="2">Permease prefix domain 1-containing protein</fullName>
    </submittedName>
</protein>
<accession>A0ABW5V0R4</accession>
<dbReference type="InterPro" id="IPR047928">
    <property type="entry name" value="Perm_prefix_1"/>
</dbReference>
<evidence type="ECO:0000256" key="1">
    <source>
        <dbReference type="SAM" id="Phobius"/>
    </source>
</evidence>
<sequence length="320" mass="34704">MDAITTYLDHMFRGLPRTAEVMRARGELEQMSLDRYQELLAEGVSEHEAVGRVISQFGNLDDLADDLGIREQVDRADDPDESLFVSREAGERFLGDRTTMALLIGGGIVVIMLGLIATILLNEGDLAPDGLTGGIFLVTVAVAVGFFILGGFTGNRFRELEKKRVRIADDYERELQHRRDGGQLGFALQIAAGVILIILGVAATPILSGLGVESYSAATVFVGVALGVPLLVHAGVHRASLDRLLGAGEFAPVSPEQERSNSIIGRIAGPYWLLTVAVFLVWSFGWDAWGRSWIIWPVAGVLFAFVSVLVNSIRNTNDAR</sequence>
<proteinExistence type="predicted"/>
<feature type="transmembrane region" description="Helical" evidence="1">
    <location>
        <begin position="214"/>
        <end position="236"/>
    </location>
</feature>
<dbReference type="RefSeq" id="WP_019619379.1">
    <property type="nucleotide sequence ID" value="NZ_JBHUNE010000006.1"/>
</dbReference>
<keyword evidence="1" id="KW-0812">Transmembrane</keyword>
<feature type="transmembrane region" description="Helical" evidence="1">
    <location>
        <begin position="133"/>
        <end position="154"/>
    </location>
</feature>
<gene>
    <name evidence="2" type="ORF">ACFSW7_08455</name>
</gene>
<feature type="transmembrane region" description="Helical" evidence="1">
    <location>
        <begin position="101"/>
        <end position="121"/>
    </location>
</feature>
<feature type="transmembrane region" description="Helical" evidence="1">
    <location>
        <begin position="294"/>
        <end position="313"/>
    </location>
</feature>
<organism evidence="2 3">
    <name type="scientific">Gulosibacter faecalis</name>
    <dbReference type="NCBI Taxonomy" id="272240"/>
    <lineage>
        <taxon>Bacteria</taxon>
        <taxon>Bacillati</taxon>
        <taxon>Actinomycetota</taxon>
        <taxon>Actinomycetes</taxon>
        <taxon>Micrococcales</taxon>
        <taxon>Microbacteriaceae</taxon>
        <taxon>Gulosibacter</taxon>
    </lineage>
</organism>
<comment type="caution">
    <text evidence="2">The sequence shown here is derived from an EMBL/GenBank/DDBJ whole genome shotgun (WGS) entry which is preliminary data.</text>
</comment>
<dbReference type="EMBL" id="JBHUNE010000006">
    <property type="protein sequence ID" value="MFD2758409.1"/>
    <property type="molecule type" value="Genomic_DNA"/>
</dbReference>
<name>A0ABW5V0R4_9MICO</name>
<feature type="transmembrane region" description="Helical" evidence="1">
    <location>
        <begin position="263"/>
        <end position="282"/>
    </location>
</feature>
<dbReference type="NCBIfam" id="NF038403">
    <property type="entry name" value="perm_prefix_1"/>
    <property type="match status" value="1"/>
</dbReference>
<evidence type="ECO:0000313" key="2">
    <source>
        <dbReference type="EMBL" id="MFD2758409.1"/>
    </source>
</evidence>
<keyword evidence="1" id="KW-1133">Transmembrane helix</keyword>
<reference evidence="3" key="1">
    <citation type="journal article" date="2019" name="Int. J. Syst. Evol. Microbiol.">
        <title>The Global Catalogue of Microorganisms (GCM) 10K type strain sequencing project: providing services to taxonomists for standard genome sequencing and annotation.</title>
        <authorList>
            <consortium name="The Broad Institute Genomics Platform"/>
            <consortium name="The Broad Institute Genome Sequencing Center for Infectious Disease"/>
            <person name="Wu L."/>
            <person name="Ma J."/>
        </authorList>
    </citation>
    <scope>NUCLEOTIDE SEQUENCE [LARGE SCALE GENOMIC DNA]</scope>
    <source>
        <strain evidence="3">TISTR 1514</strain>
    </source>
</reference>
<keyword evidence="3" id="KW-1185">Reference proteome</keyword>